<feature type="chain" id="PRO_5045381468" evidence="1">
    <location>
        <begin position="24"/>
        <end position="198"/>
    </location>
</feature>
<protein>
    <submittedName>
        <fullName evidence="3">PEP-CTERM sorting domain-containing protein</fullName>
    </submittedName>
</protein>
<dbReference type="EMBL" id="JBJYXY010000001">
    <property type="protein sequence ID" value="MFN2974423.1"/>
    <property type="molecule type" value="Genomic_DNA"/>
</dbReference>
<evidence type="ECO:0000256" key="1">
    <source>
        <dbReference type="SAM" id="SignalP"/>
    </source>
</evidence>
<gene>
    <name evidence="3" type="ORF">ACK2TP_01475</name>
</gene>
<dbReference type="Pfam" id="PF07589">
    <property type="entry name" value="PEP-CTERM"/>
    <property type="match status" value="1"/>
</dbReference>
<dbReference type="InterPro" id="IPR013424">
    <property type="entry name" value="Ice-binding_C"/>
</dbReference>
<sequence>MTRTSPWIAAVILAFASAIAAHADPITGTISISGNDTFDNTQITFSPTTGTVYQASGTLGVFAPSISGGQLTGYLANLQSFAFASAPGTTVFTVHDHTVDTASFTITSLTSVVYGPGDALSSPYLAISGLGYFTESGYDQTNGWFSLTSSTTGITGFELVSSVGATPEPGSLLLLGTGMTGMVGGWLRRRRLMDQSTA</sequence>
<dbReference type="NCBIfam" id="TIGR02595">
    <property type="entry name" value="PEP_CTERM"/>
    <property type="match status" value="1"/>
</dbReference>
<keyword evidence="1" id="KW-0732">Signal</keyword>
<comment type="caution">
    <text evidence="3">The sequence shown here is derived from an EMBL/GenBank/DDBJ whole genome shotgun (WGS) entry which is preliminary data.</text>
</comment>
<name>A0ABW9KGY8_9BACT</name>
<evidence type="ECO:0000313" key="3">
    <source>
        <dbReference type="EMBL" id="MFN2974423.1"/>
    </source>
</evidence>
<organism evidence="3 4">
    <name type="scientific">Terriglobus aquaticus</name>
    <dbReference type="NCBI Taxonomy" id="940139"/>
    <lineage>
        <taxon>Bacteria</taxon>
        <taxon>Pseudomonadati</taxon>
        <taxon>Acidobacteriota</taxon>
        <taxon>Terriglobia</taxon>
        <taxon>Terriglobales</taxon>
        <taxon>Acidobacteriaceae</taxon>
        <taxon>Terriglobus</taxon>
    </lineage>
</organism>
<dbReference type="Proteomes" id="UP001634747">
    <property type="component" value="Unassembled WGS sequence"/>
</dbReference>
<keyword evidence="4" id="KW-1185">Reference proteome</keyword>
<dbReference type="RefSeq" id="WP_263414013.1">
    <property type="nucleotide sequence ID" value="NZ_BAABBH010000001.1"/>
</dbReference>
<evidence type="ECO:0000259" key="2">
    <source>
        <dbReference type="Pfam" id="PF07589"/>
    </source>
</evidence>
<feature type="signal peptide" evidence="1">
    <location>
        <begin position="1"/>
        <end position="23"/>
    </location>
</feature>
<feature type="domain" description="Ice-binding protein C-terminal" evidence="2">
    <location>
        <begin position="165"/>
        <end position="191"/>
    </location>
</feature>
<reference evidence="3 4" key="1">
    <citation type="submission" date="2024-12" db="EMBL/GenBank/DDBJ databases">
        <authorList>
            <person name="Lee Y."/>
        </authorList>
    </citation>
    <scope>NUCLEOTIDE SEQUENCE [LARGE SCALE GENOMIC DNA]</scope>
    <source>
        <strain evidence="3 4">03SUJ4</strain>
    </source>
</reference>
<proteinExistence type="predicted"/>
<evidence type="ECO:0000313" key="4">
    <source>
        <dbReference type="Proteomes" id="UP001634747"/>
    </source>
</evidence>
<accession>A0ABW9KGY8</accession>